<evidence type="ECO:0000256" key="4">
    <source>
        <dbReference type="ARBA" id="ARBA00022692"/>
    </source>
</evidence>
<evidence type="ECO:0000256" key="5">
    <source>
        <dbReference type="ARBA" id="ARBA00022989"/>
    </source>
</evidence>
<dbReference type="Pfam" id="PF03916">
    <property type="entry name" value="NrfD"/>
    <property type="match status" value="1"/>
</dbReference>
<feature type="transmembrane region" description="Helical" evidence="7">
    <location>
        <begin position="44"/>
        <end position="62"/>
    </location>
</feature>
<dbReference type="Gene3D" id="1.20.1630.10">
    <property type="entry name" value="Formate dehydrogenase/DMSO reductase domain"/>
    <property type="match status" value="1"/>
</dbReference>
<dbReference type="GO" id="GO:0005886">
    <property type="term" value="C:plasma membrane"/>
    <property type="evidence" value="ECO:0007669"/>
    <property type="project" value="UniProtKB-SubCell"/>
</dbReference>
<dbReference type="OrthoDB" id="9778963at2"/>
<feature type="transmembrane region" description="Helical" evidence="7">
    <location>
        <begin position="226"/>
        <end position="249"/>
    </location>
</feature>
<reference evidence="8 9" key="1">
    <citation type="journal article" date="2018" name="Elife">
        <title>Discovery and characterization of a prevalent human gut bacterial enzyme sufficient for the inactivation of a family of plant toxins.</title>
        <authorList>
            <person name="Koppel N."/>
            <person name="Bisanz J.E."/>
            <person name="Pandelia M.E."/>
            <person name="Turnbaugh P.J."/>
            <person name="Balskus E.P."/>
        </authorList>
    </citation>
    <scope>NUCLEOTIDE SEQUENCE [LARGE SCALE GENOMIC DNA]</scope>
    <source>
        <strain evidence="9">anaerobia AP69FAA</strain>
    </source>
</reference>
<name>A0A369LCX3_9ACTN</name>
<accession>A0A369LCX3</accession>
<dbReference type="InterPro" id="IPR052049">
    <property type="entry name" value="Electron_transfer_protein"/>
</dbReference>
<feature type="transmembrane region" description="Helical" evidence="7">
    <location>
        <begin position="186"/>
        <end position="206"/>
    </location>
</feature>
<comment type="caution">
    <text evidence="8">The sequence shown here is derived from an EMBL/GenBank/DDBJ whole genome shotgun (WGS) entry which is preliminary data.</text>
</comment>
<organism evidence="8 9">
    <name type="scientific">Senegalimassilia anaerobia</name>
    <dbReference type="NCBI Taxonomy" id="1473216"/>
    <lineage>
        <taxon>Bacteria</taxon>
        <taxon>Bacillati</taxon>
        <taxon>Actinomycetota</taxon>
        <taxon>Coriobacteriia</taxon>
        <taxon>Coriobacteriales</taxon>
        <taxon>Coriobacteriaceae</taxon>
        <taxon>Senegalimassilia</taxon>
    </lineage>
</organism>
<feature type="transmembrane region" description="Helical" evidence="7">
    <location>
        <begin position="6"/>
        <end position="32"/>
    </location>
</feature>
<evidence type="ECO:0000256" key="3">
    <source>
        <dbReference type="ARBA" id="ARBA00022475"/>
    </source>
</evidence>
<dbReference type="PANTHER" id="PTHR34856:SF2">
    <property type="entry name" value="PROTEIN NRFD"/>
    <property type="match status" value="1"/>
</dbReference>
<keyword evidence="3" id="KW-1003">Cell membrane</keyword>
<keyword evidence="9" id="KW-1185">Reference proteome</keyword>
<dbReference type="Proteomes" id="UP000253792">
    <property type="component" value="Unassembled WGS sequence"/>
</dbReference>
<evidence type="ECO:0000313" key="8">
    <source>
        <dbReference type="EMBL" id="RDB56559.1"/>
    </source>
</evidence>
<gene>
    <name evidence="8" type="ORF">C1880_01935</name>
</gene>
<evidence type="ECO:0000256" key="1">
    <source>
        <dbReference type="ARBA" id="ARBA00004651"/>
    </source>
</evidence>
<dbReference type="AlphaFoldDB" id="A0A369LCX3"/>
<dbReference type="EMBL" id="PPTP01000002">
    <property type="protein sequence ID" value="RDB56559.1"/>
    <property type="molecule type" value="Genomic_DNA"/>
</dbReference>
<evidence type="ECO:0000313" key="9">
    <source>
        <dbReference type="Proteomes" id="UP000253792"/>
    </source>
</evidence>
<dbReference type="PANTHER" id="PTHR34856">
    <property type="entry name" value="PROTEIN NRFD"/>
    <property type="match status" value="1"/>
</dbReference>
<evidence type="ECO:0000256" key="6">
    <source>
        <dbReference type="ARBA" id="ARBA00023136"/>
    </source>
</evidence>
<dbReference type="STRING" id="1034345.GCA_000236865_00815"/>
<keyword evidence="6 7" id="KW-0472">Membrane</keyword>
<evidence type="ECO:0000256" key="2">
    <source>
        <dbReference type="ARBA" id="ARBA00008929"/>
    </source>
</evidence>
<feature type="transmembrane region" description="Helical" evidence="7">
    <location>
        <begin position="115"/>
        <end position="137"/>
    </location>
</feature>
<dbReference type="RefSeq" id="WP_114620098.1">
    <property type="nucleotide sequence ID" value="NZ_PPTP01000002.1"/>
</dbReference>
<comment type="similarity">
    <text evidence="2">Belongs to the NrfD family.</text>
</comment>
<keyword evidence="4 7" id="KW-0812">Transmembrane</keyword>
<protein>
    <submittedName>
        <fullName evidence="8">Polysulfide reductase</fullName>
    </submittedName>
</protein>
<sequence>MEYTPIWSGIIACYLFLGGLGGGAFATSAFLAWRHPEAVTMRKLGHWIAPIVVIVGLVLLMFDAKAGLHNPLRFALLLTNFGSVMTWGVVILAAFVIVALVALIMDLKKRRVPMWLEIVGAVLGICVAIYTGCLLGVCKTFPLWNNALLPILFLVSAVSTGMAAVLLAGVFKCPEEFSRVGVLKKFHFCFPCIEMLLVAALLFITATNSTAGLASVQALVCGKYAVVFWVLFVAVGLVIPTVLETKMLFFSPKEFEESRKAHMISAGSDIGVLVGGFVLRLLVLLAALPVTMTVAWTL</sequence>
<feature type="transmembrane region" description="Helical" evidence="7">
    <location>
        <begin position="74"/>
        <end position="103"/>
    </location>
</feature>
<evidence type="ECO:0000256" key="7">
    <source>
        <dbReference type="SAM" id="Phobius"/>
    </source>
</evidence>
<keyword evidence="5 7" id="KW-1133">Transmembrane helix</keyword>
<feature type="transmembrane region" description="Helical" evidence="7">
    <location>
        <begin position="149"/>
        <end position="174"/>
    </location>
</feature>
<feature type="transmembrane region" description="Helical" evidence="7">
    <location>
        <begin position="270"/>
        <end position="296"/>
    </location>
</feature>
<comment type="subcellular location">
    <subcellularLocation>
        <location evidence="1">Cell membrane</location>
        <topology evidence="1">Multi-pass membrane protein</topology>
    </subcellularLocation>
</comment>
<dbReference type="InterPro" id="IPR005614">
    <property type="entry name" value="NrfD-like"/>
</dbReference>
<proteinExistence type="inferred from homology"/>